<dbReference type="GO" id="GO:0006307">
    <property type="term" value="P:DNA alkylation repair"/>
    <property type="evidence" value="ECO:0007669"/>
    <property type="project" value="UniProtKB-UniRule"/>
</dbReference>
<dbReference type="InterPro" id="IPR036631">
    <property type="entry name" value="MGMT_N_sf"/>
</dbReference>
<evidence type="ECO:0000256" key="6">
    <source>
        <dbReference type="ARBA" id="ARBA00022763"/>
    </source>
</evidence>
<keyword evidence="4 9" id="KW-0489">Methyltransferase</keyword>
<organism evidence="12 13">
    <name type="scientific">Ktedonosporobacter rubrisoli</name>
    <dbReference type="NCBI Taxonomy" id="2509675"/>
    <lineage>
        <taxon>Bacteria</taxon>
        <taxon>Bacillati</taxon>
        <taxon>Chloroflexota</taxon>
        <taxon>Ktedonobacteria</taxon>
        <taxon>Ktedonobacterales</taxon>
        <taxon>Ktedonosporobacteraceae</taxon>
        <taxon>Ktedonosporobacter</taxon>
    </lineage>
</organism>
<dbReference type="SUPFAM" id="SSF46767">
    <property type="entry name" value="Methylated DNA-protein cysteine methyltransferase, C-terminal domain"/>
    <property type="match status" value="1"/>
</dbReference>
<evidence type="ECO:0000256" key="8">
    <source>
        <dbReference type="ARBA" id="ARBA00049348"/>
    </source>
</evidence>
<sequence>MERKVQTLYWSSVSGPRGDCIIMATEAGVCWTGTPGTAVDEGLFWVNRQLAVGRVVEGEKVAALQQATDELRRYFAGERIQFNCPLDLHGTPFQLAVWHELCRIPYGETRSYGEIARAIGRPTASRAVGAANGANPVAIIVPCHRVIGSNGSLTGYGGGLPTKSWLLALEGVGE</sequence>
<dbReference type="GO" id="GO:0032259">
    <property type="term" value="P:methylation"/>
    <property type="evidence" value="ECO:0007669"/>
    <property type="project" value="UniProtKB-KW"/>
</dbReference>
<dbReference type="Proteomes" id="UP000290365">
    <property type="component" value="Chromosome"/>
</dbReference>
<evidence type="ECO:0000256" key="5">
    <source>
        <dbReference type="ARBA" id="ARBA00022679"/>
    </source>
</evidence>
<reference evidence="12 13" key="1">
    <citation type="submission" date="2019-01" db="EMBL/GenBank/DDBJ databases">
        <title>Ktedonosporobacter rubrisoli SCAWS-G2.</title>
        <authorList>
            <person name="Huang Y."/>
            <person name="Yan B."/>
        </authorList>
    </citation>
    <scope>NUCLEOTIDE SEQUENCE [LARGE SCALE GENOMIC DNA]</scope>
    <source>
        <strain evidence="12 13">SCAWS-G2</strain>
    </source>
</reference>
<evidence type="ECO:0000256" key="3">
    <source>
        <dbReference type="ARBA" id="ARBA00022490"/>
    </source>
</evidence>
<keyword evidence="7 9" id="KW-0234">DNA repair</keyword>
<evidence type="ECO:0000313" key="12">
    <source>
        <dbReference type="EMBL" id="QBD82068.1"/>
    </source>
</evidence>
<gene>
    <name evidence="12" type="ORF">EPA93_41265</name>
</gene>
<evidence type="ECO:0000256" key="7">
    <source>
        <dbReference type="ARBA" id="ARBA00023204"/>
    </source>
</evidence>
<feature type="active site" description="Nucleophile; methyl group acceptor" evidence="9">
    <location>
        <position position="143"/>
    </location>
</feature>
<evidence type="ECO:0000256" key="1">
    <source>
        <dbReference type="ARBA" id="ARBA00001286"/>
    </source>
</evidence>
<dbReference type="InterPro" id="IPR036388">
    <property type="entry name" value="WH-like_DNA-bd_sf"/>
</dbReference>
<name>A0A4P6K1L7_KTERU</name>
<dbReference type="PANTHER" id="PTHR10815">
    <property type="entry name" value="METHYLATED-DNA--PROTEIN-CYSTEINE METHYLTRANSFERASE"/>
    <property type="match status" value="1"/>
</dbReference>
<evidence type="ECO:0000259" key="11">
    <source>
        <dbReference type="Pfam" id="PF02870"/>
    </source>
</evidence>
<dbReference type="InterPro" id="IPR008332">
    <property type="entry name" value="MethylG_MeTrfase_N"/>
</dbReference>
<comment type="catalytic activity">
    <reaction evidence="8 9">
        <text>a 6-O-methyl-2'-deoxyguanosine in DNA + L-cysteinyl-[protein] = S-methyl-L-cysteinyl-[protein] + a 2'-deoxyguanosine in DNA</text>
        <dbReference type="Rhea" id="RHEA:24000"/>
        <dbReference type="Rhea" id="RHEA-COMP:10131"/>
        <dbReference type="Rhea" id="RHEA-COMP:10132"/>
        <dbReference type="Rhea" id="RHEA-COMP:11367"/>
        <dbReference type="Rhea" id="RHEA-COMP:11368"/>
        <dbReference type="ChEBI" id="CHEBI:29950"/>
        <dbReference type="ChEBI" id="CHEBI:82612"/>
        <dbReference type="ChEBI" id="CHEBI:85445"/>
        <dbReference type="ChEBI" id="CHEBI:85448"/>
        <dbReference type="EC" id="2.1.1.63"/>
    </reaction>
</comment>
<dbReference type="InterPro" id="IPR036217">
    <property type="entry name" value="MethylDNA_cys_MeTrfase_DNAb"/>
</dbReference>
<dbReference type="AlphaFoldDB" id="A0A4P6K1L7"/>
<dbReference type="InterPro" id="IPR023546">
    <property type="entry name" value="MGMT"/>
</dbReference>
<comment type="catalytic activity">
    <reaction evidence="1 9">
        <text>a 4-O-methyl-thymidine in DNA + L-cysteinyl-[protein] = a thymidine in DNA + S-methyl-L-cysteinyl-[protein]</text>
        <dbReference type="Rhea" id="RHEA:53428"/>
        <dbReference type="Rhea" id="RHEA-COMP:10131"/>
        <dbReference type="Rhea" id="RHEA-COMP:10132"/>
        <dbReference type="Rhea" id="RHEA-COMP:13555"/>
        <dbReference type="Rhea" id="RHEA-COMP:13556"/>
        <dbReference type="ChEBI" id="CHEBI:29950"/>
        <dbReference type="ChEBI" id="CHEBI:82612"/>
        <dbReference type="ChEBI" id="CHEBI:137386"/>
        <dbReference type="ChEBI" id="CHEBI:137387"/>
        <dbReference type="EC" id="2.1.1.63"/>
    </reaction>
</comment>
<evidence type="ECO:0000313" key="13">
    <source>
        <dbReference type="Proteomes" id="UP000290365"/>
    </source>
</evidence>
<keyword evidence="3 9" id="KW-0963">Cytoplasm</keyword>
<dbReference type="Pfam" id="PF01035">
    <property type="entry name" value="DNA_binding_1"/>
    <property type="match status" value="1"/>
</dbReference>
<dbReference type="EC" id="2.1.1.63" evidence="9"/>
<dbReference type="OrthoDB" id="9802228at2"/>
<dbReference type="KEGG" id="kbs:EPA93_41265"/>
<dbReference type="Pfam" id="PF02870">
    <property type="entry name" value="Methyltransf_1N"/>
    <property type="match status" value="1"/>
</dbReference>
<feature type="domain" description="Methylated-DNA-[protein]-cysteine S-methyltransferase DNA binding" evidence="10">
    <location>
        <begin position="92"/>
        <end position="172"/>
    </location>
</feature>
<dbReference type="CDD" id="cd06445">
    <property type="entry name" value="ATase"/>
    <property type="match status" value="1"/>
</dbReference>
<evidence type="ECO:0000256" key="9">
    <source>
        <dbReference type="HAMAP-Rule" id="MF_00772"/>
    </source>
</evidence>
<comment type="similarity">
    <text evidence="2 9">Belongs to the MGMT family.</text>
</comment>
<accession>A0A4P6K1L7</accession>
<dbReference type="GO" id="GO:0005737">
    <property type="term" value="C:cytoplasm"/>
    <property type="evidence" value="ECO:0007669"/>
    <property type="project" value="UniProtKB-SubCell"/>
</dbReference>
<dbReference type="FunFam" id="1.10.10.10:FF:000214">
    <property type="entry name" value="Methylated-DNA--protein-cysteine methyltransferase"/>
    <property type="match status" value="1"/>
</dbReference>
<dbReference type="PANTHER" id="PTHR10815:SF12">
    <property type="entry name" value="METHYLATED-DNA--PROTEIN-CYSTEINE METHYLTRANSFERASE, INDUCIBLE"/>
    <property type="match status" value="1"/>
</dbReference>
<evidence type="ECO:0000256" key="2">
    <source>
        <dbReference type="ARBA" id="ARBA00008711"/>
    </source>
</evidence>
<dbReference type="PROSITE" id="PS00374">
    <property type="entry name" value="MGMT"/>
    <property type="match status" value="1"/>
</dbReference>
<dbReference type="InterPro" id="IPR014048">
    <property type="entry name" value="MethylDNA_cys_MeTrfase_DNA-bd"/>
</dbReference>
<dbReference type="Gene3D" id="1.10.10.10">
    <property type="entry name" value="Winged helix-like DNA-binding domain superfamily/Winged helix DNA-binding domain"/>
    <property type="match status" value="1"/>
</dbReference>
<dbReference type="EMBL" id="CP035758">
    <property type="protein sequence ID" value="QBD82068.1"/>
    <property type="molecule type" value="Genomic_DNA"/>
</dbReference>
<dbReference type="GO" id="GO:0003908">
    <property type="term" value="F:methylated-DNA-[protein]-cysteine S-methyltransferase activity"/>
    <property type="evidence" value="ECO:0007669"/>
    <property type="project" value="UniProtKB-UniRule"/>
</dbReference>
<keyword evidence="6 9" id="KW-0227">DNA damage</keyword>
<keyword evidence="5 9" id="KW-0808">Transferase</keyword>
<dbReference type="SUPFAM" id="SSF53155">
    <property type="entry name" value="Methylated DNA-protein cysteine methyltransferase domain"/>
    <property type="match status" value="1"/>
</dbReference>
<feature type="domain" description="Methylguanine DNA methyltransferase ribonuclease-like" evidence="11">
    <location>
        <begin position="43"/>
        <end position="88"/>
    </location>
</feature>
<proteinExistence type="inferred from homology"/>
<protein>
    <recommendedName>
        <fullName evidence="9">Methylated-DNA--protein-cysteine methyltransferase</fullName>
        <ecNumber evidence="9">2.1.1.63</ecNumber>
    </recommendedName>
    <alternativeName>
        <fullName evidence="9">6-O-methylguanine-DNA methyltransferase</fullName>
        <shortName evidence="9">MGMT</shortName>
    </alternativeName>
    <alternativeName>
        <fullName evidence="9">O-6-methylguanine-DNA-alkyltransferase</fullName>
    </alternativeName>
</protein>
<dbReference type="Gene3D" id="3.30.160.70">
    <property type="entry name" value="Methylated DNA-protein cysteine methyltransferase domain"/>
    <property type="match status" value="1"/>
</dbReference>
<dbReference type="NCBIfam" id="TIGR00589">
    <property type="entry name" value="ogt"/>
    <property type="match status" value="1"/>
</dbReference>
<comment type="miscellaneous">
    <text evidence="9">This enzyme catalyzes only one turnover and therefore is not strictly catalytic. According to one definition, an enzyme is a biocatalyst that acts repeatedly and over many reaction cycles.</text>
</comment>
<evidence type="ECO:0000259" key="10">
    <source>
        <dbReference type="Pfam" id="PF01035"/>
    </source>
</evidence>
<comment type="subcellular location">
    <subcellularLocation>
        <location evidence="9">Cytoplasm</location>
    </subcellularLocation>
</comment>
<dbReference type="HAMAP" id="MF_00772">
    <property type="entry name" value="OGT"/>
    <property type="match status" value="1"/>
</dbReference>
<keyword evidence="13" id="KW-1185">Reference proteome</keyword>
<comment type="function">
    <text evidence="9">Involved in the cellular defense against the biological effects of O6-methylguanine (O6-MeG) and O4-methylthymine (O4-MeT) in DNA. Repairs the methylated nucleobase in DNA by stoichiometrically transferring the methyl group to a cysteine residue in the enzyme. This is a suicide reaction: the enzyme is irreversibly inactivated.</text>
</comment>
<dbReference type="InterPro" id="IPR001497">
    <property type="entry name" value="MethylDNA_cys_MeTrfase_AS"/>
</dbReference>
<evidence type="ECO:0000256" key="4">
    <source>
        <dbReference type="ARBA" id="ARBA00022603"/>
    </source>
</evidence>